<dbReference type="EMBL" id="FN995097">
    <property type="protein sequence ID" value="CBN87243.1"/>
    <property type="molecule type" value="Genomic_DNA"/>
</dbReference>
<organism evidence="2 3">
    <name type="scientific">Neisseria lactamica (strain 020-06)</name>
    <dbReference type="NCBI Taxonomy" id="489653"/>
    <lineage>
        <taxon>Bacteria</taxon>
        <taxon>Pseudomonadati</taxon>
        <taxon>Pseudomonadota</taxon>
        <taxon>Betaproteobacteria</taxon>
        <taxon>Neisseriales</taxon>
        <taxon>Neisseriaceae</taxon>
        <taxon>Neisseria</taxon>
    </lineage>
</organism>
<dbReference type="Proteomes" id="UP000008723">
    <property type="component" value="Chromosome"/>
</dbReference>
<evidence type="ECO:0000313" key="2">
    <source>
        <dbReference type="EMBL" id="CBN87243.1"/>
    </source>
</evidence>
<feature type="compositionally biased region" description="Basic and acidic residues" evidence="1">
    <location>
        <begin position="315"/>
        <end position="340"/>
    </location>
</feature>
<sequence length="589" mass="67548">MRLYNAKFDWANMDQQPVIEIAEFPHDNKLWRIDGLGKIFSQLKNNNNLFIEVYLRPVNFHDNSVYNFAKFDSSGREIPEYNQLKKIPVNIGLLPILRVGSLWIKGKLQNNNAVTDIATLKNIEINANTVEIINSNYKIKYLDSSGREQECKLLLQKNFATDAKVPFSCFKIQNENYKNGIIIPVIEIIRFYYACSTRLAHLTFSNPEEITKISYAIDNETDKVVIKLPQQYTDQEAFILARILTSDIALSGFFQIKNSLIKIGVNKQPTTLLSTNFPFINPTNLMVRGIKIVDRFLVTEICSCSAPFPNISVDRNNDNRKGDKKTDIPDDKKKEYRREGQTPSLKGNSTIQNQYESVNCVSTLQFNLNINCFSDLIGKKIEKPQKPFNEYKAQKLAINEKINVTSLGVDLGTWSQTTIAPASISTFNTQSEKQNRAALAATFDNSVRAIEHLNEEYSDIQAAIHLFNNENCDFVPFIAPRNKAQWSYLDSKSKTRRKVLFGKIEYCGKTFWLIEIQARDNEHFVTAILHLDTNNEIDYFANLLHELAKNKGIWGKLVGIQNMKTFKHTHTDIKSFAEKIYTKIINFNK</sequence>
<dbReference type="HOGENOM" id="CLU_468297_0_0_4"/>
<protein>
    <recommendedName>
        <fullName evidence="4">TnsE C-terminal domain-containing protein</fullName>
    </recommendedName>
</protein>
<evidence type="ECO:0000256" key="1">
    <source>
        <dbReference type="SAM" id="MobiDB-lite"/>
    </source>
</evidence>
<dbReference type="eggNOG" id="ENOG502ZCHN">
    <property type="taxonomic scope" value="Bacteria"/>
</dbReference>
<feature type="region of interest" description="Disordered" evidence="1">
    <location>
        <begin position="313"/>
        <end position="349"/>
    </location>
</feature>
<evidence type="ECO:0000313" key="3">
    <source>
        <dbReference type="Proteomes" id="UP000008723"/>
    </source>
</evidence>
<gene>
    <name evidence="2" type="ordered locus">NLA_10180</name>
</gene>
<evidence type="ECO:0008006" key="4">
    <source>
        <dbReference type="Google" id="ProtNLM"/>
    </source>
</evidence>
<dbReference type="AlphaFoldDB" id="E4ZD10"/>
<reference evidence="2 3" key="1">
    <citation type="journal article" date="2010" name="BMC Genomics">
        <title>Independent evolution of the core and accessory gene sets in the genus Neisseria: insights gained from the genome of Neisseria lactamica isolate 020-06.</title>
        <authorList>
            <person name="Bennett J.S."/>
            <person name="Bentley S.D."/>
            <person name="Vernikos G.S."/>
            <person name="Quail M.A."/>
            <person name="Cherevach I."/>
            <person name="White B."/>
            <person name="Parkhill J."/>
            <person name="Maiden M.C."/>
        </authorList>
    </citation>
    <scope>NUCLEOTIDE SEQUENCE [LARGE SCALE GENOMIC DNA]</scope>
    <source>
        <strain evidence="2 3">020-06</strain>
    </source>
</reference>
<dbReference type="KEGG" id="nla:NLA_10180"/>
<accession>E4ZD10</accession>
<proteinExistence type="predicted"/>
<name>E4ZD10_NEIL0</name>